<evidence type="ECO:0000256" key="5">
    <source>
        <dbReference type="ARBA" id="ARBA00023163"/>
    </source>
</evidence>
<evidence type="ECO:0000259" key="7">
    <source>
        <dbReference type="Pfam" id="PF04542"/>
    </source>
</evidence>
<sequence length="190" mass="22371">MNHSDKKIINQIKKGDISAYASLVNRYQNMAFTLAYSITKNKEDAEEVAQDAFVKAYKKLDTFKGKSKFSTWLYQIIYRTALSKLRIKKENWLSTDENEDRNINFGTYEQDHLERLDKKKILKIAINKLNEDEGFLLVLYYYQELSIDEICTLTAYTESNVKVKLYRARKNLYHNLQIIMNGEAKTLLQN</sequence>
<dbReference type="GO" id="GO:0016987">
    <property type="term" value="F:sigma factor activity"/>
    <property type="evidence" value="ECO:0007669"/>
    <property type="project" value="UniProtKB-KW"/>
</dbReference>
<dbReference type="RefSeq" id="WP_301193016.1">
    <property type="nucleotide sequence ID" value="NZ_JAPDPJ010000114.1"/>
</dbReference>
<keyword evidence="2 6" id="KW-0805">Transcription regulation</keyword>
<gene>
    <name evidence="9" type="ORF">OM075_23600</name>
</gene>
<dbReference type="EMBL" id="JAPDPJ010000114">
    <property type="protein sequence ID" value="MCW3789465.1"/>
    <property type="molecule type" value="Genomic_DNA"/>
</dbReference>
<dbReference type="Gene3D" id="1.10.1740.10">
    <property type="match status" value="1"/>
</dbReference>
<evidence type="ECO:0000259" key="8">
    <source>
        <dbReference type="Pfam" id="PF08281"/>
    </source>
</evidence>
<evidence type="ECO:0000256" key="4">
    <source>
        <dbReference type="ARBA" id="ARBA00023125"/>
    </source>
</evidence>
<evidence type="ECO:0000313" key="10">
    <source>
        <dbReference type="Proteomes" id="UP001209229"/>
    </source>
</evidence>
<proteinExistence type="inferred from homology"/>
<dbReference type="InterPro" id="IPR013325">
    <property type="entry name" value="RNA_pol_sigma_r2"/>
</dbReference>
<feature type="domain" description="RNA polymerase sigma factor 70 region 4 type 2" evidence="8">
    <location>
        <begin position="125"/>
        <end position="172"/>
    </location>
</feature>
<feature type="domain" description="RNA polymerase sigma-70 region 2" evidence="7">
    <location>
        <begin position="23"/>
        <end position="86"/>
    </location>
</feature>
<evidence type="ECO:0000256" key="2">
    <source>
        <dbReference type="ARBA" id="ARBA00023015"/>
    </source>
</evidence>
<dbReference type="Proteomes" id="UP001209229">
    <property type="component" value="Unassembled WGS sequence"/>
</dbReference>
<evidence type="ECO:0000256" key="6">
    <source>
        <dbReference type="RuleBase" id="RU000716"/>
    </source>
</evidence>
<dbReference type="InterPro" id="IPR000838">
    <property type="entry name" value="RNA_pol_sigma70_ECF_CS"/>
</dbReference>
<dbReference type="InterPro" id="IPR036388">
    <property type="entry name" value="WH-like_DNA-bd_sf"/>
</dbReference>
<comment type="caution">
    <text evidence="9">The sequence shown here is derived from an EMBL/GenBank/DDBJ whole genome shotgun (WGS) entry which is preliminary data.</text>
</comment>
<keyword evidence="5 6" id="KW-0804">Transcription</keyword>
<dbReference type="AlphaFoldDB" id="A0AAE3SHD7"/>
<evidence type="ECO:0000313" key="9">
    <source>
        <dbReference type="EMBL" id="MCW3789465.1"/>
    </source>
</evidence>
<dbReference type="CDD" id="cd06171">
    <property type="entry name" value="Sigma70_r4"/>
    <property type="match status" value="1"/>
</dbReference>
<dbReference type="PROSITE" id="PS01063">
    <property type="entry name" value="SIGMA70_ECF"/>
    <property type="match status" value="1"/>
</dbReference>
<dbReference type="InterPro" id="IPR007627">
    <property type="entry name" value="RNA_pol_sigma70_r2"/>
</dbReference>
<evidence type="ECO:0000256" key="1">
    <source>
        <dbReference type="ARBA" id="ARBA00010641"/>
    </source>
</evidence>
<dbReference type="InterPro" id="IPR013324">
    <property type="entry name" value="RNA_pol_sigma_r3/r4-like"/>
</dbReference>
<dbReference type="PANTHER" id="PTHR43133">
    <property type="entry name" value="RNA POLYMERASE ECF-TYPE SIGMA FACTO"/>
    <property type="match status" value="1"/>
</dbReference>
<dbReference type="Pfam" id="PF08281">
    <property type="entry name" value="Sigma70_r4_2"/>
    <property type="match status" value="1"/>
</dbReference>
<dbReference type="PANTHER" id="PTHR43133:SF51">
    <property type="entry name" value="RNA POLYMERASE SIGMA FACTOR"/>
    <property type="match status" value="1"/>
</dbReference>
<keyword evidence="3 6" id="KW-0731">Sigma factor</keyword>
<dbReference type="SUPFAM" id="SSF88946">
    <property type="entry name" value="Sigma2 domain of RNA polymerase sigma factors"/>
    <property type="match status" value="1"/>
</dbReference>
<organism evidence="9 10">
    <name type="scientific">Plebeiibacterium sediminum</name>
    <dbReference type="NCBI Taxonomy" id="2992112"/>
    <lineage>
        <taxon>Bacteria</taxon>
        <taxon>Pseudomonadati</taxon>
        <taxon>Bacteroidota</taxon>
        <taxon>Bacteroidia</taxon>
        <taxon>Marinilabiliales</taxon>
        <taxon>Marinilabiliaceae</taxon>
        <taxon>Plebeiibacterium</taxon>
    </lineage>
</organism>
<dbReference type="Gene3D" id="1.10.10.10">
    <property type="entry name" value="Winged helix-like DNA-binding domain superfamily/Winged helix DNA-binding domain"/>
    <property type="match status" value="1"/>
</dbReference>
<accession>A0AAE3SHD7</accession>
<protein>
    <recommendedName>
        <fullName evidence="6">RNA polymerase sigma factor</fullName>
    </recommendedName>
</protein>
<dbReference type="InterPro" id="IPR014284">
    <property type="entry name" value="RNA_pol_sigma-70_dom"/>
</dbReference>
<name>A0AAE3SHD7_9BACT</name>
<keyword evidence="4 6" id="KW-0238">DNA-binding</keyword>
<dbReference type="InterPro" id="IPR013249">
    <property type="entry name" value="RNA_pol_sigma70_r4_t2"/>
</dbReference>
<dbReference type="NCBIfam" id="TIGR02937">
    <property type="entry name" value="sigma70-ECF"/>
    <property type="match status" value="1"/>
</dbReference>
<dbReference type="SUPFAM" id="SSF88659">
    <property type="entry name" value="Sigma3 and sigma4 domains of RNA polymerase sigma factors"/>
    <property type="match status" value="1"/>
</dbReference>
<keyword evidence="10" id="KW-1185">Reference proteome</keyword>
<dbReference type="GO" id="GO:0003677">
    <property type="term" value="F:DNA binding"/>
    <property type="evidence" value="ECO:0007669"/>
    <property type="project" value="UniProtKB-KW"/>
</dbReference>
<dbReference type="InterPro" id="IPR039425">
    <property type="entry name" value="RNA_pol_sigma-70-like"/>
</dbReference>
<evidence type="ECO:0000256" key="3">
    <source>
        <dbReference type="ARBA" id="ARBA00023082"/>
    </source>
</evidence>
<comment type="similarity">
    <text evidence="1 6">Belongs to the sigma-70 factor family. ECF subfamily.</text>
</comment>
<dbReference type="Pfam" id="PF04542">
    <property type="entry name" value="Sigma70_r2"/>
    <property type="match status" value="1"/>
</dbReference>
<reference evidence="9" key="1">
    <citation type="submission" date="2022-10" db="EMBL/GenBank/DDBJ databases">
        <authorList>
            <person name="Yu W.X."/>
        </authorList>
    </citation>
    <scope>NUCLEOTIDE SEQUENCE</scope>
    <source>
        <strain evidence="9">AAT</strain>
    </source>
</reference>
<dbReference type="GO" id="GO:0006352">
    <property type="term" value="P:DNA-templated transcription initiation"/>
    <property type="evidence" value="ECO:0007669"/>
    <property type="project" value="InterPro"/>
</dbReference>